<keyword evidence="5" id="KW-0176">Collagen</keyword>
<evidence type="ECO:0000313" key="6">
    <source>
        <dbReference type="Proteomes" id="UP000002026"/>
    </source>
</evidence>
<dbReference type="STRING" id="471855.Shel_24320"/>
<evidence type="ECO:0000313" key="5">
    <source>
        <dbReference type="EMBL" id="ACV23440.1"/>
    </source>
</evidence>
<dbReference type="Pfam" id="PF17802">
    <property type="entry name" value="SpaA"/>
    <property type="match status" value="1"/>
</dbReference>
<organism evidence="5 6">
    <name type="scientific">Slackia heliotrinireducens (strain ATCC 29202 / DSM 20476 / NCTC 11029 / RHS 1)</name>
    <name type="common">Peptococcus heliotrinreducens</name>
    <dbReference type="NCBI Taxonomy" id="471855"/>
    <lineage>
        <taxon>Bacteria</taxon>
        <taxon>Bacillati</taxon>
        <taxon>Actinomycetota</taxon>
        <taxon>Coriobacteriia</taxon>
        <taxon>Eggerthellales</taxon>
        <taxon>Eggerthellaceae</taxon>
        <taxon>Slackia</taxon>
    </lineage>
</organism>
<keyword evidence="1" id="KW-1133">Transmembrane helix</keyword>
<keyword evidence="1" id="KW-0812">Transmembrane</keyword>
<dbReference type="InterPro" id="IPR041033">
    <property type="entry name" value="SpaA_PFL_dom_1"/>
</dbReference>
<dbReference type="AlphaFoldDB" id="C7N1Z9"/>
<sequence>MQMTKKMIAGVVVALTMALCLAATAFAATTQDMSITNAKDGSTYKAFQVMTAEQVGTDNDGKALYAYTVSDDFAGFFKDGANGYTLDDQNQILKDGKVVAGDDRWTNTNATDAAALASALEKYAVAKGIKGTAVSSAAAALPEGFYVVAETVSTEDSTDDSAAKEIATKPILVNLTGAAAEITLKDDTTTLEKKIVEGGKLVDTNNVNIGDDVDYQINTKIPTYEANVDTTKLMFKLTDTFSEGLTYNDDIAIEGFTKDTDYTATLDGQVLTIEFTPAAIAAHQGEAVKATYSAKLNDKAKVDSTEGNPNTVKLEYTNNTNEEESHKTLNDETKTFTYGFNVHKVDKVAPSTGLADAKFELKDKDGNVVKFDYDKATDTYTVNPNGTVTEIVSVGGEGLATVKGLDEGTYTLTETQAPDEYTKLSEPVTVTIADKKDANGDNTGVAVLTAGGAGNAKGEGGTKVVDGDGNETGSVESDGSTININVYVENAKGISLPETGAMTALYCMVGGMLLVVAGAAYYLVSRRASKSNR</sequence>
<dbReference type="InterPro" id="IPR013783">
    <property type="entry name" value="Ig-like_fold"/>
</dbReference>
<reference evidence="5 6" key="1">
    <citation type="journal article" date="2009" name="Stand. Genomic Sci.">
        <title>Complete genome sequence of Slackia heliotrinireducens type strain (RHS 1).</title>
        <authorList>
            <person name="Pukall R."/>
            <person name="Lapidus A."/>
            <person name="Nolan M."/>
            <person name="Copeland A."/>
            <person name="Glavina Del Rio T."/>
            <person name="Lucas S."/>
            <person name="Chen F."/>
            <person name="Tice H."/>
            <person name="Cheng J.F."/>
            <person name="Chertkov O."/>
            <person name="Bruce D."/>
            <person name="Goodwin L."/>
            <person name="Kuske C."/>
            <person name="Brettin T."/>
            <person name="Detter J.C."/>
            <person name="Han C."/>
            <person name="Pitluck S."/>
            <person name="Pati A."/>
            <person name="Mavrommatis K."/>
            <person name="Ivanova N."/>
            <person name="Ovchinnikova G."/>
            <person name="Chen A."/>
            <person name="Palaniappan K."/>
            <person name="Schneider S."/>
            <person name="Rohde M."/>
            <person name="Chain P."/>
            <person name="D'haeseleer P."/>
            <person name="Goker M."/>
            <person name="Bristow J."/>
            <person name="Eisen J.A."/>
            <person name="Markowitz V."/>
            <person name="Kyrpides N.C."/>
            <person name="Klenk H.P."/>
            <person name="Hugenholtz P."/>
        </authorList>
    </citation>
    <scope>NUCLEOTIDE SEQUENCE [LARGE SCALE GENOMIC DNA]</scope>
    <source>
        <strain evidence="6">ATCC 29202 / DSM 20476 / NCTC 11029 / RHS 1</strain>
    </source>
</reference>
<feature type="domain" description="SpaA-like prealbumin fold" evidence="4">
    <location>
        <begin position="341"/>
        <end position="436"/>
    </location>
</feature>
<feature type="chain" id="PRO_5002978804" evidence="2">
    <location>
        <begin position="28"/>
        <end position="533"/>
    </location>
</feature>
<feature type="domain" description="Gram-positive pilin backbone subunit 2 Cna-B-like" evidence="3">
    <location>
        <begin position="209"/>
        <end position="319"/>
    </location>
</feature>
<dbReference type="Proteomes" id="UP000002026">
    <property type="component" value="Chromosome"/>
</dbReference>
<proteinExistence type="predicted"/>
<evidence type="ECO:0000256" key="1">
    <source>
        <dbReference type="SAM" id="Phobius"/>
    </source>
</evidence>
<dbReference type="HOGENOM" id="CLU_028873_0_0_11"/>
<evidence type="ECO:0000259" key="4">
    <source>
        <dbReference type="Pfam" id="PF17802"/>
    </source>
</evidence>
<dbReference type="KEGG" id="shi:Shel_24320"/>
<name>C7N1Z9_SLAHD</name>
<dbReference type="GO" id="GO:0005975">
    <property type="term" value="P:carbohydrate metabolic process"/>
    <property type="evidence" value="ECO:0007669"/>
    <property type="project" value="UniProtKB-ARBA"/>
</dbReference>
<dbReference type="InterPro" id="IPR026466">
    <property type="entry name" value="Fim_isopep_form_D2_dom"/>
</dbReference>
<keyword evidence="1" id="KW-0472">Membrane</keyword>
<dbReference type="Gene3D" id="2.60.40.740">
    <property type="match status" value="1"/>
</dbReference>
<protein>
    <submittedName>
        <fullName evidence="5">Putative collagen-binding protein</fullName>
    </submittedName>
</protein>
<dbReference type="Pfam" id="PF16569">
    <property type="entry name" value="GramPos_pilinBB"/>
    <property type="match status" value="1"/>
</dbReference>
<keyword evidence="2" id="KW-0732">Signal</keyword>
<dbReference type="RefSeq" id="WP_012799539.1">
    <property type="nucleotide sequence ID" value="NC_013165.1"/>
</dbReference>
<dbReference type="eggNOG" id="COG4932">
    <property type="taxonomic scope" value="Bacteria"/>
</dbReference>
<gene>
    <name evidence="5" type="ordered locus">Shel_24320</name>
</gene>
<evidence type="ECO:0000259" key="3">
    <source>
        <dbReference type="Pfam" id="PF16569"/>
    </source>
</evidence>
<dbReference type="InterPro" id="IPR032334">
    <property type="entry name" value="GramPos_pilinBB"/>
</dbReference>
<keyword evidence="6" id="KW-1185">Reference proteome</keyword>
<dbReference type="Gene3D" id="2.60.40.10">
    <property type="entry name" value="Immunoglobulins"/>
    <property type="match status" value="1"/>
</dbReference>
<feature type="transmembrane region" description="Helical" evidence="1">
    <location>
        <begin position="503"/>
        <end position="524"/>
    </location>
</feature>
<dbReference type="NCBIfam" id="TIGR04226">
    <property type="entry name" value="RrgB_K2N_iso_D2"/>
    <property type="match status" value="1"/>
</dbReference>
<dbReference type="EMBL" id="CP001684">
    <property type="protein sequence ID" value="ACV23440.1"/>
    <property type="molecule type" value="Genomic_DNA"/>
</dbReference>
<accession>C7N1Z9</accession>
<evidence type="ECO:0000256" key="2">
    <source>
        <dbReference type="SAM" id="SignalP"/>
    </source>
</evidence>
<feature type="signal peptide" evidence="2">
    <location>
        <begin position="1"/>
        <end position="27"/>
    </location>
</feature>